<protein>
    <submittedName>
        <fullName evidence="2">Uncharacterized protein</fullName>
    </submittedName>
</protein>
<sequence length="271" mass="28061">MSQANAELRHAGEDPSVAAVQVRVPQQAGVEDLGQSSSKGAADGEASAAERHVERVLDILLVALGAAPDVEPPLVVVLRQRPDQVVDKEHRVVVAEHEPPDAGLAAVNGLLDHARDADRRSEAAGEGVGEAGGVLGDDHRRKIGIGLGFEAVEEDEGARGLVVVPEADVGLAAGPGAGGGGDGEQEVAAAGDGDGGGEGKGEAGRVLAEEEEEDEEEGEEQEEGLEAGGSEEGDGHSLASVVVDVTVELLHYIGSRRTIGERRRWRWLFTR</sequence>
<comment type="caution">
    <text evidence="2">The sequence shown here is derived from an EMBL/GenBank/DDBJ whole genome shotgun (WGS) entry which is preliminary data.</text>
</comment>
<feature type="compositionally biased region" description="Acidic residues" evidence="1">
    <location>
        <begin position="209"/>
        <end position="232"/>
    </location>
</feature>
<proteinExistence type="predicted"/>
<evidence type="ECO:0000313" key="2">
    <source>
        <dbReference type="EMBL" id="GMN58094.1"/>
    </source>
</evidence>
<feature type="compositionally biased region" description="Gly residues" evidence="1">
    <location>
        <begin position="173"/>
        <end position="182"/>
    </location>
</feature>
<feature type="region of interest" description="Disordered" evidence="1">
    <location>
        <begin position="173"/>
        <end position="238"/>
    </location>
</feature>
<feature type="region of interest" description="Disordered" evidence="1">
    <location>
        <begin position="1"/>
        <end position="48"/>
    </location>
</feature>
<organism evidence="2 3">
    <name type="scientific">Ficus carica</name>
    <name type="common">Common fig</name>
    <dbReference type="NCBI Taxonomy" id="3494"/>
    <lineage>
        <taxon>Eukaryota</taxon>
        <taxon>Viridiplantae</taxon>
        <taxon>Streptophyta</taxon>
        <taxon>Embryophyta</taxon>
        <taxon>Tracheophyta</taxon>
        <taxon>Spermatophyta</taxon>
        <taxon>Magnoliopsida</taxon>
        <taxon>eudicotyledons</taxon>
        <taxon>Gunneridae</taxon>
        <taxon>Pentapetalae</taxon>
        <taxon>rosids</taxon>
        <taxon>fabids</taxon>
        <taxon>Rosales</taxon>
        <taxon>Moraceae</taxon>
        <taxon>Ficeae</taxon>
        <taxon>Ficus</taxon>
    </lineage>
</organism>
<dbReference type="Proteomes" id="UP001187192">
    <property type="component" value="Unassembled WGS sequence"/>
</dbReference>
<dbReference type="AlphaFoldDB" id="A0AA88DNR7"/>
<dbReference type="EMBL" id="BTGU01000075">
    <property type="protein sequence ID" value="GMN58094.1"/>
    <property type="molecule type" value="Genomic_DNA"/>
</dbReference>
<accession>A0AA88DNR7</accession>
<gene>
    <name evidence="2" type="ORF">TIFTF001_027176</name>
</gene>
<dbReference type="Gramene" id="FCD_00022679-RA">
    <property type="protein sequence ID" value="FCD_00022679-RA:cds"/>
    <property type="gene ID" value="FCD_00022679"/>
</dbReference>
<feature type="compositionally biased region" description="Low complexity" evidence="1">
    <location>
        <begin position="17"/>
        <end position="30"/>
    </location>
</feature>
<reference evidence="2" key="1">
    <citation type="submission" date="2023-07" db="EMBL/GenBank/DDBJ databases">
        <title>draft genome sequence of fig (Ficus carica).</title>
        <authorList>
            <person name="Takahashi T."/>
            <person name="Nishimura K."/>
        </authorList>
    </citation>
    <scope>NUCLEOTIDE SEQUENCE</scope>
</reference>
<evidence type="ECO:0000256" key="1">
    <source>
        <dbReference type="SAM" id="MobiDB-lite"/>
    </source>
</evidence>
<name>A0AA88DNR7_FICCA</name>
<keyword evidence="3" id="KW-1185">Reference proteome</keyword>
<evidence type="ECO:0000313" key="3">
    <source>
        <dbReference type="Proteomes" id="UP001187192"/>
    </source>
</evidence>